<evidence type="ECO:0000313" key="2">
    <source>
        <dbReference type="EMBL" id="QCD97459.1"/>
    </source>
</evidence>
<sequence length="68" mass="7117">MAKLGGFEAHFCIAVMTLCMFYVTKSVAQDSAIAPTSQMETGAGSALSVSEVTLYSSVLASVVAFMMQ</sequence>
<keyword evidence="3" id="KW-1185">Reference proteome</keyword>
<reference evidence="2 3" key="1">
    <citation type="submission" date="2019-04" db="EMBL/GenBank/DDBJ databases">
        <title>An improved genome assembly and genetic linkage map for asparagus bean, Vigna unguiculata ssp. sesquipedialis.</title>
        <authorList>
            <person name="Xia Q."/>
            <person name="Zhang R."/>
            <person name="Dong Y."/>
        </authorList>
    </citation>
    <scope>NUCLEOTIDE SEQUENCE [LARGE SCALE GENOMIC DNA]</scope>
    <source>
        <tissue evidence="2">Leaf</tissue>
    </source>
</reference>
<proteinExistence type="predicted"/>
<accession>A0A4D6M7U4</accession>
<keyword evidence="1" id="KW-0812">Transmembrane</keyword>
<dbReference type="AlphaFoldDB" id="A0A4D6M7U4"/>
<dbReference type="PANTHER" id="PTHR33659:SF7">
    <property type="entry name" value="PROTEIN, PUTATIVE-RELATED"/>
    <property type="match status" value="1"/>
</dbReference>
<keyword evidence="1" id="KW-0472">Membrane</keyword>
<gene>
    <name evidence="2" type="ORF">DEO72_LG6g2169</name>
</gene>
<feature type="transmembrane region" description="Helical" evidence="1">
    <location>
        <begin position="44"/>
        <end position="67"/>
    </location>
</feature>
<evidence type="ECO:0000313" key="3">
    <source>
        <dbReference type="Proteomes" id="UP000501690"/>
    </source>
</evidence>
<dbReference type="PANTHER" id="PTHR33659">
    <property type="entry name" value="PROTEIN, PUTATIVE-RELATED-RELATED"/>
    <property type="match status" value="1"/>
</dbReference>
<dbReference type="EMBL" id="CP039350">
    <property type="protein sequence ID" value="QCD97459.1"/>
    <property type="molecule type" value="Genomic_DNA"/>
</dbReference>
<keyword evidence="1" id="KW-1133">Transmembrane helix</keyword>
<dbReference type="Proteomes" id="UP000501690">
    <property type="component" value="Linkage Group LG6"/>
</dbReference>
<name>A0A4D6M7U4_VIGUN</name>
<evidence type="ECO:0000256" key="1">
    <source>
        <dbReference type="SAM" id="Phobius"/>
    </source>
</evidence>
<organism evidence="2 3">
    <name type="scientific">Vigna unguiculata</name>
    <name type="common">Cowpea</name>
    <dbReference type="NCBI Taxonomy" id="3917"/>
    <lineage>
        <taxon>Eukaryota</taxon>
        <taxon>Viridiplantae</taxon>
        <taxon>Streptophyta</taxon>
        <taxon>Embryophyta</taxon>
        <taxon>Tracheophyta</taxon>
        <taxon>Spermatophyta</taxon>
        <taxon>Magnoliopsida</taxon>
        <taxon>eudicotyledons</taxon>
        <taxon>Gunneridae</taxon>
        <taxon>Pentapetalae</taxon>
        <taxon>rosids</taxon>
        <taxon>fabids</taxon>
        <taxon>Fabales</taxon>
        <taxon>Fabaceae</taxon>
        <taxon>Papilionoideae</taxon>
        <taxon>50 kb inversion clade</taxon>
        <taxon>NPAAA clade</taxon>
        <taxon>indigoferoid/millettioid clade</taxon>
        <taxon>Phaseoleae</taxon>
        <taxon>Vigna</taxon>
    </lineage>
</organism>
<feature type="transmembrane region" description="Helical" evidence="1">
    <location>
        <begin position="7"/>
        <end position="24"/>
    </location>
</feature>
<protein>
    <submittedName>
        <fullName evidence="2">Uncharacterized protein</fullName>
    </submittedName>
</protein>